<feature type="domain" description="VWFA" evidence="3">
    <location>
        <begin position="1197"/>
        <end position="1439"/>
    </location>
</feature>
<dbReference type="InterPro" id="IPR036465">
    <property type="entry name" value="vWFA_dom_sf"/>
</dbReference>
<sequence>MADWREGKGKPNTKGKPANTPQPASKAPKDPSDWRGRKKNEPAADGNRSEKTYLQDNKPKGPKNIGILNLLLFALVLLVGSFIAIIGCQPTKTPMMHLASLEHDDSLWAPNAYAQEDRSNFTLSMEDAASNIELVAGQGMAAGAEQKKPWTDLNEAEFTSAVTKYLETASVPGGPRPGGWIFYFSCHGITNFDGVPYLVAKNSQALSPDKPVADGKLVPLESILRAIAEHPQVKKYPKSYKLLVFDMGRMESQWSANRLFNDFPSSTQQLAKSLPQDIQLSNSFLLLSSSDGQKSWANPYEGGTNFGLCFGRGIMGEANKMATSVDDDSVSLGELEAYLLKNVDDWAVQHRNSRQVPLLIPIGQSPDDPDKVLLSRVGDAKFQISPNSAAGSSTSDQQRLAQIWDALQLLGENGALKLAPSRFSLIQYDLTRAESLAESGVAYQAELTQSLKAINKSIDALAMTLAQYDTSAKSAILNSQLPYYQGSSLQRDLADAEPFPNSSLAAWRSSHPGPLTKIPSLAELKANSDKLAEEAKDKDLPTEKRTKPLVCKDYYAAAEFLLEHFTKENQRDMTPASIDLILDYLRSAPNSPVTAEDEGMHVIEIEFLAMLRDFFQTMETNFGIEASSYDATGYRNTMVDALQCRRRIEKIAFVEDQRVFPWLEQGLDNADEVRREAEDRLFALQPKQASELFQPLLDGSKGLEALEKKKARLSEAYITVDSVRASAPFLLSWLTHHPYPDADRQLRLGQVTTAIEKTHELGSALTPRKLEGESRPDYTKVAVPDQQLVDDISQNYSEVVRFLNRESQDIIDAQGGKDRSDSETLLEIYNLLRVRFVAKLTPSMTTYDRNSLRAKKQAILGQSLGNVNVKPDSMSPLVLGLSSYQKGPWQLALNQAGGTSDYRIAPLSPDRASNAELLLQDCGPVVLFAEKVVKQALESSLAPTREIESFPSAASAAEATAFTGIVVRNRSRIDGNEKTPSQIEFRVQRKEHLAWSANRAMQDFWGNNSLNPYFDRLSQSFLAPFSLESASAPSELAGKVINRLSTLRKDYIRWVEVGNPPESINDSSDDIKHKMTIHFPQSIPAGISAIDLLVDEGKAIPVGDSSAQVALSHPFATQPAGLYQAQRPFEQIIKTKEVLQTTSRTERIRYRGNARRFPLQISGTQRPDSITQVVDINPFPFRQPTVSVTGELSGTADVIFILDCSATMAKIVPGNPPASRMSVAKGVLKDILGTMASPKGQFRVLTYAFGSRVGWDANNRAIQRPGVDVPAGIVPANDVMALESKNLTPLLNRAPQRNEPGVDVARIQDEIEGLEAFGETPLYYSIFQALQKVDPSKPTQIIVITDGANDQADDPQGRPFRTSAINLIDELDKPKYRNTQLQVVGFALGQQARNLETDPNSRPPANTLSEIAWLAKNRGRGGFLPADQQIQLKQRIEELVKTKIYYSVQRTDDPKDPVPYDFGAIWYAKDRFDDRRHDYTVRELHTDDTAKIQLRGGEKVRLAYDGKLKQLVFIEDSAEQTAQANISVNDALKYDGEYLARILNFQAPDPDTGTLEIPTRLENTNNTHFTVRPFHIWAEIVPSVTNAFGSNEVFETRYFSDLLLRNETQFPEFLIRLNQWQPAAKWARLKVYTQLEKPIKPQRTISLRDLLINNVTNTDADFESGKFKVESSTSLDQYKYHIVVRVDPGTQGIQPHHVGITPSPPRIQRTYTIAGDGSKEILNITHRFMYESKTDVEAAANPRIDIWTREQLTTGAPSFTVDVQIPKW</sequence>
<dbReference type="InterPro" id="IPR002035">
    <property type="entry name" value="VWF_A"/>
</dbReference>
<keyword evidence="2" id="KW-0812">Transmembrane</keyword>
<dbReference type="PROSITE" id="PS50234">
    <property type="entry name" value="VWFA"/>
    <property type="match status" value="1"/>
</dbReference>
<evidence type="ECO:0000313" key="5">
    <source>
        <dbReference type="Proteomes" id="UP000551616"/>
    </source>
</evidence>
<comment type="caution">
    <text evidence="4">The sequence shown here is derived from an EMBL/GenBank/DDBJ whole genome shotgun (WGS) entry which is preliminary data.</text>
</comment>
<evidence type="ECO:0000313" key="4">
    <source>
        <dbReference type="EMBL" id="MBA2116224.1"/>
    </source>
</evidence>
<keyword evidence="5" id="KW-1185">Reference proteome</keyword>
<reference evidence="4 5" key="1">
    <citation type="submission" date="2020-05" db="EMBL/GenBank/DDBJ databases">
        <title>Bremerella alba sp. nov., a novel planctomycete isolated from the surface of the macroalga Fucus spiralis.</title>
        <authorList>
            <person name="Godinho O."/>
            <person name="Botelho R."/>
            <person name="Albuquerque L."/>
            <person name="Wiegand S."/>
            <person name="Da Costa M.S."/>
            <person name="Lobo-Da-Cunha A."/>
            <person name="Jogler C."/>
            <person name="Lage O.M."/>
        </authorList>
    </citation>
    <scope>NUCLEOTIDE SEQUENCE [LARGE SCALE GENOMIC DNA]</scope>
    <source>
        <strain evidence="4 5">FF15</strain>
    </source>
</reference>
<dbReference type="RefSeq" id="WP_207397643.1">
    <property type="nucleotide sequence ID" value="NZ_JABRWO010000009.1"/>
</dbReference>
<evidence type="ECO:0000259" key="3">
    <source>
        <dbReference type="PROSITE" id="PS50234"/>
    </source>
</evidence>
<keyword evidence="2" id="KW-1133">Transmembrane helix</keyword>
<feature type="region of interest" description="Disordered" evidence="1">
    <location>
        <begin position="1"/>
        <end position="59"/>
    </location>
</feature>
<organism evidence="4 5">
    <name type="scientific">Bremerella alba</name>
    <dbReference type="NCBI Taxonomy" id="980252"/>
    <lineage>
        <taxon>Bacteria</taxon>
        <taxon>Pseudomonadati</taxon>
        <taxon>Planctomycetota</taxon>
        <taxon>Planctomycetia</taxon>
        <taxon>Pirellulales</taxon>
        <taxon>Pirellulaceae</taxon>
        <taxon>Bremerella</taxon>
    </lineage>
</organism>
<name>A0A7V8V771_9BACT</name>
<evidence type="ECO:0000256" key="1">
    <source>
        <dbReference type="SAM" id="MobiDB-lite"/>
    </source>
</evidence>
<keyword evidence="2" id="KW-0472">Membrane</keyword>
<dbReference type="SUPFAM" id="SSF53300">
    <property type="entry name" value="vWA-like"/>
    <property type="match status" value="1"/>
</dbReference>
<dbReference type="Gene3D" id="3.40.50.410">
    <property type="entry name" value="von Willebrand factor, type A domain"/>
    <property type="match status" value="1"/>
</dbReference>
<evidence type="ECO:0000256" key="2">
    <source>
        <dbReference type="SAM" id="Phobius"/>
    </source>
</evidence>
<feature type="compositionally biased region" description="Basic and acidic residues" evidence="1">
    <location>
        <begin position="27"/>
        <end position="59"/>
    </location>
</feature>
<accession>A0A7V8V771</accession>
<proteinExistence type="predicted"/>
<gene>
    <name evidence="4" type="ORF">HOV93_34130</name>
</gene>
<dbReference type="Proteomes" id="UP000551616">
    <property type="component" value="Unassembled WGS sequence"/>
</dbReference>
<protein>
    <recommendedName>
        <fullName evidence="3">VWFA domain-containing protein</fullName>
    </recommendedName>
</protein>
<feature type="transmembrane region" description="Helical" evidence="2">
    <location>
        <begin position="67"/>
        <end position="87"/>
    </location>
</feature>
<dbReference type="EMBL" id="JABRWO010000009">
    <property type="protein sequence ID" value="MBA2116224.1"/>
    <property type="molecule type" value="Genomic_DNA"/>
</dbReference>